<dbReference type="AlphaFoldDB" id="A0A1D3D056"/>
<name>A0A1D3D056_9EIME</name>
<keyword evidence="2" id="KW-1185">Reference proteome</keyword>
<protein>
    <recommendedName>
        <fullName evidence="3">Chromo domain-containing protein</fullName>
    </recommendedName>
</protein>
<comment type="caution">
    <text evidence="1">The sequence shown here is derived from an EMBL/GenBank/DDBJ whole genome shotgun (WGS) entry which is preliminary data.</text>
</comment>
<evidence type="ECO:0008006" key="3">
    <source>
        <dbReference type="Google" id="ProtNLM"/>
    </source>
</evidence>
<evidence type="ECO:0000313" key="2">
    <source>
        <dbReference type="Proteomes" id="UP000095192"/>
    </source>
</evidence>
<accession>A0A1D3D056</accession>
<proteinExistence type="predicted"/>
<reference evidence="1 2" key="1">
    <citation type="journal article" date="2016" name="BMC Genomics">
        <title>Comparative genomics reveals Cyclospora cayetanensis possesses coccidia-like metabolism and invasion components but unique surface antigens.</title>
        <authorList>
            <person name="Liu S."/>
            <person name="Wang L."/>
            <person name="Zheng H."/>
            <person name="Xu Z."/>
            <person name="Roellig D.M."/>
            <person name="Li N."/>
            <person name="Frace M.A."/>
            <person name="Tang K."/>
            <person name="Arrowood M.J."/>
            <person name="Moss D.M."/>
            <person name="Zhang L."/>
            <person name="Feng Y."/>
            <person name="Xiao L."/>
        </authorList>
    </citation>
    <scope>NUCLEOTIDE SEQUENCE [LARGE SCALE GENOMIC DNA]</scope>
    <source>
        <strain evidence="1 2">CHN_HEN01</strain>
    </source>
</reference>
<dbReference type="Proteomes" id="UP000095192">
    <property type="component" value="Unassembled WGS sequence"/>
</dbReference>
<gene>
    <name evidence="1" type="ORF">cyc_02080</name>
</gene>
<evidence type="ECO:0000313" key="1">
    <source>
        <dbReference type="EMBL" id="OEH76844.1"/>
    </source>
</evidence>
<sequence length="96" mass="11053">MGSIVELPDVKGQDSIYVGVDRSPKKVHRILYPKQMTLVEDAIGQGDVHVLDWEIIERQQHSRRAFLVNWSGNHQPQWLMEEQVWDSLPEGESAAF</sequence>
<dbReference type="EMBL" id="JROU02001298">
    <property type="protein sequence ID" value="OEH76844.1"/>
    <property type="molecule type" value="Genomic_DNA"/>
</dbReference>
<dbReference type="VEuPathDB" id="ToxoDB:cyc_02080"/>
<organism evidence="1 2">
    <name type="scientific">Cyclospora cayetanensis</name>
    <dbReference type="NCBI Taxonomy" id="88456"/>
    <lineage>
        <taxon>Eukaryota</taxon>
        <taxon>Sar</taxon>
        <taxon>Alveolata</taxon>
        <taxon>Apicomplexa</taxon>
        <taxon>Conoidasida</taxon>
        <taxon>Coccidia</taxon>
        <taxon>Eucoccidiorida</taxon>
        <taxon>Eimeriorina</taxon>
        <taxon>Eimeriidae</taxon>
        <taxon>Cyclospora</taxon>
    </lineage>
</organism>
<dbReference type="InParanoid" id="A0A1D3D056"/>